<gene>
    <name evidence="14" type="ORF">LCGC14_2107620</name>
</gene>
<dbReference type="InterPro" id="IPR003661">
    <property type="entry name" value="HisK_dim/P_dom"/>
</dbReference>
<dbReference type="SUPFAM" id="SSF47384">
    <property type="entry name" value="Homodimeric domain of signal transducing histidine kinase"/>
    <property type="match status" value="1"/>
</dbReference>
<feature type="coiled-coil region" evidence="11">
    <location>
        <begin position="152"/>
        <end position="190"/>
    </location>
</feature>
<evidence type="ECO:0000256" key="2">
    <source>
        <dbReference type="ARBA" id="ARBA00022553"/>
    </source>
</evidence>
<sequence length="452" mass="49780">MGQSPSKRILLIDGDQAVQDCFRRIFRFSDVADSAAGISPRPSVLEHLDVDTAVDGPEGWRQFEKALHQGRPYLLAVVGQPLDGAWDSVETVLQLWQEDPTLPVLLCIGNQCTAEDRHEMARRLGKLDQFMFLSKPLDTDLARQMVASQADRRLARDELQKVTKELGRALERAQDEAEMANRAKNEFMANITHEIRTPMNAILGFTRLLMKEPLTDGQLEKLHYVRDAGTSLMDLISNVLDFSKLAAGQLELSSTTFDLDAIFTDVLDATHQRAREKGLAIQHHVANGVPRRLRGDKTRFRQILVNLVSNAVKFTDYGTVHIQTALDEETSRSATLRITVTDTGVGIPVHRQPIIFESFCQADGSSTRKFEGAGLGLSICKQLVDLMGGQIGFRSDPGEGSSFWLTLTFEKHVARDPGTSPPGGHKTPADRAAEGPPDESSGAQGGKPHVLV</sequence>
<dbReference type="Gene3D" id="3.30.565.10">
    <property type="entry name" value="Histidine kinase-like ATPase, C-terminal domain"/>
    <property type="match status" value="1"/>
</dbReference>
<dbReference type="PRINTS" id="PR00344">
    <property type="entry name" value="BCTRLSENSOR"/>
</dbReference>
<evidence type="ECO:0000256" key="3">
    <source>
        <dbReference type="ARBA" id="ARBA00022679"/>
    </source>
</evidence>
<dbReference type="SMART" id="SM00387">
    <property type="entry name" value="HATPase_c"/>
    <property type="match status" value="1"/>
</dbReference>
<evidence type="ECO:0000256" key="1">
    <source>
        <dbReference type="ARBA" id="ARBA00004370"/>
    </source>
</evidence>
<dbReference type="EMBL" id="LAZR01025978">
    <property type="protein sequence ID" value="KKL70167.1"/>
    <property type="molecule type" value="Genomic_DNA"/>
</dbReference>
<dbReference type="FunFam" id="3.30.565.10:FF:000010">
    <property type="entry name" value="Sensor histidine kinase RcsC"/>
    <property type="match status" value="1"/>
</dbReference>
<dbReference type="FunFam" id="1.10.287.130:FF:000004">
    <property type="entry name" value="Ethylene receptor 1"/>
    <property type="match status" value="1"/>
</dbReference>
<dbReference type="InterPro" id="IPR036890">
    <property type="entry name" value="HATPase_C_sf"/>
</dbReference>
<feature type="region of interest" description="Disordered" evidence="12">
    <location>
        <begin position="414"/>
        <end position="452"/>
    </location>
</feature>
<proteinExistence type="predicted"/>
<evidence type="ECO:0000256" key="5">
    <source>
        <dbReference type="ARBA" id="ARBA00022741"/>
    </source>
</evidence>
<feature type="domain" description="Histidine kinase" evidence="13">
    <location>
        <begin position="190"/>
        <end position="411"/>
    </location>
</feature>
<comment type="caution">
    <text evidence="14">The sequence shown here is derived from an EMBL/GenBank/DDBJ whole genome shotgun (WGS) entry which is preliminary data.</text>
</comment>
<keyword evidence="5" id="KW-0547">Nucleotide-binding</keyword>
<protein>
    <recommendedName>
        <fullName evidence="13">Histidine kinase domain-containing protein</fullName>
    </recommendedName>
</protein>
<dbReference type="Gene3D" id="1.10.287.130">
    <property type="match status" value="1"/>
</dbReference>
<evidence type="ECO:0000313" key="14">
    <source>
        <dbReference type="EMBL" id="KKL70167.1"/>
    </source>
</evidence>
<dbReference type="PROSITE" id="PS50109">
    <property type="entry name" value="HIS_KIN"/>
    <property type="match status" value="1"/>
</dbReference>
<evidence type="ECO:0000256" key="8">
    <source>
        <dbReference type="ARBA" id="ARBA00022989"/>
    </source>
</evidence>
<evidence type="ECO:0000259" key="13">
    <source>
        <dbReference type="PROSITE" id="PS50109"/>
    </source>
</evidence>
<keyword evidence="6" id="KW-0418">Kinase</keyword>
<evidence type="ECO:0000256" key="11">
    <source>
        <dbReference type="SAM" id="Coils"/>
    </source>
</evidence>
<accession>A0A0F9H4B7</accession>
<dbReference type="InterPro" id="IPR005467">
    <property type="entry name" value="His_kinase_dom"/>
</dbReference>
<dbReference type="GO" id="GO:0000155">
    <property type="term" value="F:phosphorelay sensor kinase activity"/>
    <property type="evidence" value="ECO:0007669"/>
    <property type="project" value="InterPro"/>
</dbReference>
<keyword evidence="3" id="KW-0808">Transferase</keyword>
<dbReference type="Gene3D" id="3.40.50.2300">
    <property type="match status" value="1"/>
</dbReference>
<dbReference type="CDD" id="cd16922">
    <property type="entry name" value="HATPase_EvgS-ArcB-TorS-like"/>
    <property type="match status" value="1"/>
</dbReference>
<evidence type="ECO:0000256" key="10">
    <source>
        <dbReference type="ARBA" id="ARBA00023136"/>
    </source>
</evidence>
<reference evidence="14" key="1">
    <citation type="journal article" date="2015" name="Nature">
        <title>Complex archaea that bridge the gap between prokaryotes and eukaryotes.</title>
        <authorList>
            <person name="Spang A."/>
            <person name="Saw J.H."/>
            <person name="Jorgensen S.L."/>
            <person name="Zaremba-Niedzwiedzka K."/>
            <person name="Martijn J."/>
            <person name="Lind A.E."/>
            <person name="van Eijk R."/>
            <person name="Schleper C."/>
            <person name="Guy L."/>
            <person name="Ettema T.J."/>
        </authorList>
    </citation>
    <scope>NUCLEOTIDE SEQUENCE</scope>
</reference>
<feature type="non-terminal residue" evidence="14">
    <location>
        <position position="452"/>
    </location>
</feature>
<dbReference type="PANTHER" id="PTHR45339:SF1">
    <property type="entry name" value="HYBRID SIGNAL TRANSDUCTION HISTIDINE KINASE J"/>
    <property type="match status" value="1"/>
</dbReference>
<name>A0A0F9H4B7_9ZZZZ</name>
<dbReference type="InterPro" id="IPR004358">
    <property type="entry name" value="Sig_transdc_His_kin-like_C"/>
</dbReference>
<dbReference type="PANTHER" id="PTHR45339">
    <property type="entry name" value="HYBRID SIGNAL TRANSDUCTION HISTIDINE KINASE J"/>
    <property type="match status" value="1"/>
</dbReference>
<dbReference type="Pfam" id="PF02518">
    <property type="entry name" value="HATPase_c"/>
    <property type="match status" value="1"/>
</dbReference>
<keyword evidence="11" id="KW-0175">Coiled coil</keyword>
<dbReference type="InterPro" id="IPR003594">
    <property type="entry name" value="HATPase_dom"/>
</dbReference>
<keyword evidence="4" id="KW-0812">Transmembrane</keyword>
<evidence type="ECO:0000256" key="12">
    <source>
        <dbReference type="SAM" id="MobiDB-lite"/>
    </source>
</evidence>
<evidence type="ECO:0000256" key="4">
    <source>
        <dbReference type="ARBA" id="ARBA00022692"/>
    </source>
</evidence>
<dbReference type="GO" id="GO:0005524">
    <property type="term" value="F:ATP binding"/>
    <property type="evidence" value="ECO:0007669"/>
    <property type="project" value="UniProtKB-KW"/>
</dbReference>
<evidence type="ECO:0000256" key="7">
    <source>
        <dbReference type="ARBA" id="ARBA00022840"/>
    </source>
</evidence>
<keyword evidence="7" id="KW-0067">ATP-binding</keyword>
<dbReference type="SUPFAM" id="SSF55874">
    <property type="entry name" value="ATPase domain of HSP90 chaperone/DNA topoisomerase II/histidine kinase"/>
    <property type="match status" value="1"/>
</dbReference>
<evidence type="ECO:0000256" key="6">
    <source>
        <dbReference type="ARBA" id="ARBA00022777"/>
    </source>
</evidence>
<keyword evidence="8" id="KW-1133">Transmembrane helix</keyword>
<evidence type="ECO:0000256" key="9">
    <source>
        <dbReference type="ARBA" id="ARBA00023012"/>
    </source>
</evidence>
<dbReference type="InterPro" id="IPR036097">
    <property type="entry name" value="HisK_dim/P_sf"/>
</dbReference>
<dbReference type="InterPro" id="IPR011006">
    <property type="entry name" value="CheY-like_superfamily"/>
</dbReference>
<keyword evidence="9" id="KW-0902">Two-component regulatory system</keyword>
<keyword evidence="10" id="KW-0472">Membrane</keyword>
<dbReference type="AlphaFoldDB" id="A0A0F9H4B7"/>
<dbReference type="GO" id="GO:0016020">
    <property type="term" value="C:membrane"/>
    <property type="evidence" value="ECO:0007669"/>
    <property type="project" value="UniProtKB-SubCell"/>
</dbReference>
<dbReference type="SMART" id="SM00388">
    <property type="entry name" value="HisKA"/>
    <property type="match status" value="1"/>
</dbReference>
<dbReference type="SUPFAM" id="SSF52172">
    <property type="entry name" value="CheY-like"/>
    <property type="match status" value="1"/>
</dbReference>
<comment type="subcellular location">
    <subcellularLocation>
        <location evidence="1">Membrane</location>
    </subcellularLocation>
</comment>
<keyword evidence="2" id="KW-0597">Phosphoprotein</keyword>
<organism evidence="14">
    <name type="scientific">marine sediment metagenome</name>
    <dbReference type="NCBI Taxonomy" id="412755"/>
    <lineage>
        <taxon>unclassified sequences</taxon>
        <taxon>metagenomes</taxon>
        <taxon>ecological metagenomes</taxon>
    </lineage>
</organism>
<dbReference type="CDD" id="cd00082">
    <property type="entry name" value="HisKA"/>
    <property type="match status" value="1"/>
</dbReference>
<dbReference type="Pfam" id="PF00512">
    <property type="entry name" value="HisKA"/>
    <property type="match status" value="1"/>
</dbReference>